<comment type="function">
    <text evidence="1">Efflux system for nickel and cobalt.</text>
</comment>
<keyword evidence="12" id="KW-0170">Cobalt</keyword>
<dbReference type="GO" id="GO:0032025">
    <property type="term" value="P:response to cobalt ion"/>
    <property type="evidence" value="ECO:0007669"/>
    <property type="project" value="TreeGrafter"/>
</dbReference>
<keyword evidence="15" id="KW-1185">Reference proteome</keyword>
<evidence type="ECO:0000313" key="14">
    <source>
        <dbReference type="EMBL" id="TKT70547.1"/>
    </source>
</evidence>
<dbReference type="OrthoDB" id="9812956at2"/>
<evidence type="ECO:0000256" key="2">
    <source>
        <dbReference type="ARBA" id="ARBA00004651"/>
    </source>
</evidence>
<keyword evidence="10" id="KW-0921">Nickel transport</keyword>
<keyword evidence="4 13" id="KW-0813">Transport</keyword>
<evidence type="ECO:0000256" key="11">
    <source>
        <dbReference type="ARBA" id="ARBA00023136"/>
    </source>
</evidence>
<accession>A0A4U6BK94</accession>
<feature type="transmembrane region" description="Helical" evidence="13">
    <location>
        <begin position="158"/>
        <end position="177"/>
    </location>
</feature>
<comment type="similarity">
    <text evidence="13">Belongs to the NiCoT transporter (TC 2.A.52) family.</text>
</comment>
<protein>
    <recommendedName>
        <fullName evidence="13">Nickel/cobalt efflux system</fullName>
    </recommendedName>
</protein>
<dbReference type="GO" id="GO:0046583">
    <property type="term" value="F:monoatomic cation efflux transmembrane transporter activity"/>
    <property type="evidence" value="ECO:0007669"/>
    <property type="project" value="TreeGrafter"/>
</dbReference>
<organism evidence="14 15">
    <name type="scientific">Afipia massiliensis</name>
    <dbReference type="NCBI Taxonomy" id="211460"/>
    <lineage>
        <taxon>Bacteria</taxon>
        <taxon>Pseudomonadati</taxon>
        <taxon>Pseudomonadota</taxon>
        <taxon>Alphaproteobacteria</taxon>
        <taxon>Hyphomicrobiales</taxon>
        <taxon>Nitrobacteraceae</taxon>
        <taxon>Afipia</taxon>
    </lineage>
</organism>
<evidence type="ECO:0000256" key="13">
    <source>
        <dbReference type="RuleBase" id="RU362101"/>
    </source>
</evidence>
<evidence type="ECO:0000256" key="5">
    <source>
        <dbReference type="ARBA" id="ARBA00022475"/>
    </source>
</evidence>
<dbReference type="GO" id="GO:0005886">
    <property type="term" value="C:plasma membrane"/>
    <property type="evidence" value="ECO:0007669"/>
    <property type="project" value="UniProtKB-SubCell"/>
</dbReference>
<evidence type="ECO:0000256" key="7">
    <source>
        <dbReference type="ARBA" id="ARBA00022692"/>
    </source>
</evidence>
<evidence type="ECO:0000256" key="8">
    <source>
        <dbReference type="ARBA" id="ARBA00022989"/>
    </source>
</evidence>
<comment type="caution">
    <text evidence="14">The sequence shown here is derived from an EMBL/GenBank/DDBJ whole genome shotgun (WGS) entry which is preliminary data.</text>
</comment>
<comment type="subcellular location">
    <subcellularLocation>
        <location evidence="2 13">Cell membrane</location>
        <topology evidence="2 13">Multi-pass membrane protein</topology>
    </subcellularLocation>
</comment>
<name>A0A4U6BK94_9BRAD</name>
<dbReference type="EMBL" id="LBIA02000001">
    <property type="protein sequence ID" value="TKT70547.1"/>
    <property type="molecule type" value="Genomic_DNA"/>
</dbReference>
<feature type="transmembrane region" description="Helical" evidence="13">
    <location>
        <begin position="80"/>
        <end position="100"/>
    </location>
</feature>
<feature type="transmembrane region" description="Helical" evidence="13">
    <location>
        <begin position="258"/>
        <end position="279"/>
    </location>
</feature>
<feature type="transmembrane region" description="Helical" evidence="13">
    <location>
        <begin position="285"/>
        <end position="313"/>
    </location>
</feature>
<dbReference type="GO" id="GO:0015099">
    <property type="term" value="F:nickel cation transmembrane transporter activity"/>
    <property type="evidence" value="ECO:0007669"/>
    <property type="project" value="UniProtKB-UniRule"/>
</dbReference>
<evidence type="ECO:0000256" key="1">
    <source>
        <dbReference type="ARBA" id="ARBA00002510"/>
    </source>
</evidence>
<proteinExistence type="inferred from homology"/>
<reference evidence="14" key="1">
    <citation type="submission" date="2019-04" db="EMBL/GenBank/DDBJ databases">
        <title>Whole genome sequencing of cave bacteria.</title>
        <authorList>
            <person name="Gan H.M."/>
            <person name="Barton H."/>
            <person name="Savka M.A."/>
        </authorList>
    </citation>
    <scope>NUCLEOTIDE SEQUENCE [LARGE SCALE GENOMIC DNA]</scope>
    <source>
        <strain evidence="14">LC387</strain>
    </source>
</reference>
<keyword evidence="6" id="KW-0533">Nickel</keyword>
<dbReference type="Proteomes" id="UP000034832">
    <property type="component" value="Unassembled WGS sequence"/>
</dbReference>
<evidence type="ECO:0000313" key="15">
    <source>
        <dbReference type="Proteomes" id="UP000034832"/>
    </source>
</evidence>
<keyword evidence="5" id="KW-1003">Cell membrane</keyword>
<evidence type="ECO:0000256" key="12">
    <source>
        <dbReference type="ARBA" id="ARBA00023285"/>
    </source>
</evidence>
<dbReference type="InterPro" id="IPR051224">
    <property type="entry name" value="NiCoT_RcnA"/>
</dbReference>
<keyword evidence="8 13" id="KW-1133">Transmembrane helix</keyword>
<dbReference type="Pfam" id="PF03824">
    <property type="entry name" value="NicO"/>
    <property type="match status" value="1"/>
</dbReference>
<feature type="transmembrane region" description="Helical" evidence="13">
    <location>
        <begin position="121"/>
        <end position="146"/>
    </location>
</feature>
<dbReference type="PANTHER" id="PTHR40659">
    <property type="entry name" value="NICKEL/COBALT EFFLUX SYSTEM RCNA"/>
    <property type="match status" value="1"/>
</dbReference>
<keyword evidence="9" id="KW-0406">Ion transport</keyword>
<feature type="transmembrane region" description="Helical" evidence="13">
    <location>
        <begin position="334"/>
        <end position="357"/>
    </location>
</feature>
<dbReference type="GO" id="GO:0010045">
    <property type="term" value="P:response to nickel cation"/>
    <property type="evidence" value="ECO:0007669"/>
    <property type="project" value="TreeGrafter"/>
</dbReference>
<evidence type="ECO:0000256" key="9">
    <source>
        <dbReference type="ARBA" id="ARBA00023065"/>
    </source>
</evidence>
<dbReference type="InterPro" id="IPR011541">
    <property type="entry name" value="Ni/Co_transpt_high_affinity"/>
</dbReference>
<keyword evidence="7 13" id="KW-0812">Transmembrane</keyword>
<keyword evidence="11 13" id="KW-0472">Membrane</keyword>
<dbReference type="AlphaFoldDB" id="A0A4U6BK94"/>
<evidence type="ECO:0000256" key="4">
    <source>
        <dbReference type="ARBA" id="ARBA00022448"/>
    </source>
</evidence>
<dbReference type="PANTHER" id="PTHR40659:SF1">
    <property type="entry name" value="NICKEL_COBALT EFFLUX SYSTEM RCNA"/>
    <property type="match status" value="1"/>
</dbReference>
<evidence type="ECO:0000256" key="10">
    <source>
        <dbReference type="ARBA" id="ARBA00023112"/>
    </source>
</evidence>
<sequence length="363" mass="37311">MLLRPSLTRIAMIGFIALAAAGLADSLLHTAWAQNPFGAPKGAVPDSQVGGIIGWLLAKQSEFYRQMSATIRAAKTDGSAVWALLGISFAYGVFHAAGPGHGKAVISSYLVANEETAKRGIVLSFASALMQALVAIAIVGIGAWLLNATAKTMCSTERVIEIASYSLIAALGARLVYAKGGGFFRALRSLRGAPASQLVPAMAHGHDHHDHAHDHSHAAHARHVHHDHAGHVHDEHCGHSHGPEPSALAGPGGWSRGLSAILTVGIRPCSGAILVLMFALAQGLFWAGVAATLLMGLGTAITVSAIAIIAVSAKGLAARMAAGRDGGGAVLLRGIEFGAAALVLLFGVGLLLGYIAAERVTCF</sequence>
<keyword evidence="3" id="KW-0171">Cobalt transport</keyword>
<dbReference type="STRING" id="211460.YH63_15410"/>
<gene>
    <name evidence="14" type="ORF">YH63_003485</name>
</gene>
<dbReference type="GO" id="GO:0006824">
    <property type="term" value="P:cobalt ion transport"/>
    <property type="evidence" value="ECO:0007669"/>
    <property type="project" value="UniProtKB-KW"/>
</dbReference>
<evidence type="ECO:0000256" key="6">
    <source>
        <dbReference type="ARBA" id="ARBA00022596"/>
    </source>
</evidence>
<dbReference type="RefSeq" id="WP_046828808.1">
    <property type="nucleotide sequence ID" value="NZ_LBIA02000001.1"/>
</dbReference>
<evidence type="ECO:0000256" key="3">
    <source>
        <dbReference type="ARBA" id="ARBA00022426"/>
    </source>
</evidence>